<accession>A0A0K9FD40</accession>
<dbReference type="Proteomes" id="UP000037326">
    <property type="component" value="Unassembled WGS sequence"/>
</dbReference>
<dbReference type="AlphaFoldDB" id="A0A0K9FD40"/>
<feature type="domain" description="UvrD-like helicase ATP-binding" evidence="12">
    <location>
        <begin position="18"/>
        <end position="302"/>
    </location>
</feature>
<evidence type="ECO:0000256" key="6">
    <source>
        <dbReference type="ARBA" id="ARBA00023125"/>
    </source>
</evidence>
<evidence type="ECO:0000256" key="10">
    <source>
        <dbReference type="ARBA" id="ARBA00048988"/>
    </source>
</evidence>
<evidence type="ECO:0000256" key="8">
    <source>
        <dbReference type="ARBA" id="ARBA00034617"/>
    </source>
</evidence>
<dbReference type="PROSITE" id="PS51198">
    <property type="entry name" value="UVRD_HELICASE_ATP_BIND"/>
    <property type="match status" value="1"/>
</dbReference>
<comment type="catalytic activity">
    <reaction evidence="8">
        <text>Couples ATP hydrolysis with the unwinding of duplex DNA by translocating in the 3'-5' direction.</text>
        <dbReference type="EC" id="5.6.2.4"/>
    </reaction>
</comment>
<dbReference type="PATRIC" id="fig|582475.4.peg.1197"/>
<keyword evidence="5 11" id="KW-0067">ATP-binding</keyword>
<dbReference type="InterPro" id="IPR013986">
    <property type="entry name" value="DExx_box_DNA_helicase_dom_sf"/>
</dbReference>
<evidence type="ECO:0000256" key="9">
    <source>
        <dbReference type="ARBA" id="ARBA00034808"/>
    </source>
</evidence>
<feature type="binding site" evidence="11">
    <location>
        <begin position="39"/>
        <end position="46"/>
    </location>
    <ligand>
        <name>ATP</name>
        <dbReference type="ChEBI" id="CHEBI:30616"/>
    </ligand>
</feature>
<dbReference type="CDD" id="cd17932">
    <property type="entry name" value="DEXQc_UvrD"/>
    <property type="match status" value="1"/>
</dbReference>
<dbReference type="GO" id="GO:0016887">
    <property type="term" value="F:ATP hydrolysis activity"/>
    <property type="evidence" value="ECO:0007669"/>
    <property type="project" value="RHEA"/>
</dbReference>
<evidence type="ECO:0000256" key="3">
    <source>
        <dbReference type="ARBA" id="ARBA00022801"/>
    </source>
</evidence>
<comment type="caution">
    <text evidence="14">The sequence shown here is derived from an EMBL/GenBank/DDBJ whole genome shotgun (WGS) entry which is preliminary data.</text>
</comment>
<dbReference type="Pfam" id="PF13361">
    <property type="entry name" value="UvrD_C"/>
    <property type="match status" value="1"/>
</dbReference>
<evidence type="ECO:0000259" key="13">
    <source>
        <dbReference type="PROSITE" id="PS51217"/>
    </source>
</evidence>
<proteinExistence type="inferred from homology"/>
<sequence length="718" mass="82817">MNVAQKAYFEEKERSLGVRLNDVQTQAVLQTNGPLLLLASPGSGKTTTIIMRIGYMIEELGVKPSRIKAVTFSKASAVDMKARFAKFFPHLPPVDFSTIHSLAFQVVRQTLDRQVISYGIIEESDKPGVISKKGVLREIFEQVNGSKITEDQLDELLTYITFIKNKMLPEQEWEIAEVKVPKKVEILRRYEEYKRAGSERLLIDFDDMLLMANDIFTKDRDVLAQYQRRYDYYLTDESQDTSPVQHAIIAKLVAVHQNLCVVADEDQAIYSWRGAEPDYLLNFRKTYPEAQVLLMTQNYRSSASIVEPANIFIQRNKERYNKQMFTENPAAESISFKILENYNLQAKYLVDQLKNLSKRGSTAILYRNNMSAIPLMDALDRAGLPFYMKDSTIRFFTHWVVEDIMNFMRLAYNTKNITVFEKVYRKMNAYITPSQLKALQKVPTDGCVFTQLLEHVELKDYQPEYIKRIRKTYDSIQFDKTTPTAMLEHIRYDFGYERSLKNMSEKLGFNYENLLDIVDVLGLIARHTSTMTEFAGRLMQLENLARSSHTKNELNAITLTTLHSSKGLEFDRVYLIDLIEGILPSESEEESEEEARLFYVGITRAIRHLELISYNKRFKTSIVPSIFMKELKQIVSPQELPKKAPKNPRKELKQYRNERTITTESTLIVGSKVKHMIFGEGEILAVTSSTIELSFASGIKKFLTDTCLQQGYLEAVED</sequence>
<evidence type="ECO:0000256" key="5">
    <source>
        <dbReference type="ARBA" id="ARBA00022840"/>
    </source>
</evidence>
<dbReference type="GO" id="GO:0000725">
    <property type="term" value="P:recombinational repair"/>
    <property type="evidence" value="ECO:0007669"/>
    <property type="project" value="TreeGrafter"/>
</dbReference>
<dbReference type="EMBL" id="LFXJ01000005">
    <property type="protein sequence ID" value="KMY32147.1"/>
    <property type="molecule type" value="Genomic_DNA"/>
</dbReference>
<dbReference type="SUPFAM" id="SSF52540">
    <property type="entry name" value="P-loop containing nucleoside triphosphate hydrolases"/>
    <property type="match status" value="1"/>
</dbReference>
<reference evidence="15" key="1">
    <citation type="submission" date="2015-07" db="EMBL/GenBank/DDBJ databases">
        <authorList>
            <consortium name="Consortium for Microbial Forensics and Genomics (microFORGE)"/>
            <person name="Knight B.M."/>
            <person name="Roberts D.P."/>
            <person name="Lin D."/>
            <person name="Hari K."/>
            <person name="Fletcher J."/>
            <person name="Melcher U."/>
            <person name="Blagden T."/>
            <person name="Winegar R.A."/>
        </authorList>
    </citation>
    <scope>NUCLEOTIDE SEQUENCE [LARGE SCALE GENOMIC DNA]</scope>
    <source>
        <strain evidence="15">DSM 23493</strain>
    </source>
</reference>
<keyword evidence="3 11" id="KW-0378">Hydrolase</keyword>
<dbReference type="Pfam" id="PF00580">
    <property type="entry name" value="UvrD-helicase"/>
    <property type="match status" value="1"/>
</dbReference>
<dbReference type="Gene3D" id="3.40.50.300">
    <property type="entry name" value="P-loop containing nucleotide triphosphate hydrolases"/>
    <property type="match status" value="2"/>
</dbReference>
<evidence type="ECO:0000256" key="7">
    <source>
        <dbReference type="ARBA" id="ARBA00023235"/>
    </source>
</evidence>
<dbReference type="OrthoDB" id="9810135at2"/>
<evidence type="ECO:0000256" key="1">
    <source>
        <dbReference type="ARBA" id="ARBA00009922"/>
    </source>
</evidence>
<keyword evidence="4 11" id="KW-0347">Helicase</keyword>
<dbReference type="Gene3D" id="1.10.10.160">
    <property type="match status" value="1"/>
</dbReference>
<evidence type="ECO:0000313" key="15">
    <source>
        <dbReference type="Proteomes" id="UP000037326"/>
    </source>
</evidence>
<dbReference type="InterPro" id="IPR014017">
    <property type="entry name" value="DNA_helicase_UvrD-like_C"/>
</dbReference>
<dbReference type="Gene3D" id="1.10.486.10">
    <property type="entry name" value="PCRA, domain 4"/>
    <property type="match status" value="1"/>
</dbReference>
<keyword evidence="7" id="KW-0413">Isomerase</keyword>
<dbReference type="GeneID" id="96598263"/>
<keyword evidence="2 11" id="KW-0547">Nucleotide-binding</keyword>
<evidence type="ECO:0000256" key="11">
    <source>
        <dbReference type="PROSITE-ProRule" id="PRU00560"/>
    </source>
</evidence>
<dbReference type="GO" id="GO:0043138">
    <property type="term" value="F:3'-5' DNA helicase activity"/>
    <property type="evidence" value="ECO:0007669"/>
    <property type="project" value="UniProtKB-EC"/>
</dbReference>
<dbReference type="PANTHER" id="PTHR11070">
    <property type="entry name" value="UVRD / RECB / PCRA DNA HELICASE FAMILY MEMBER"/>
    <property type="match status" value="1"/>
</dbReference>
<evidence type="ECO:0000256" key="2">
    <source>
        <dbReference type="ARBA" id="ARBA00022741"/>
    </source>
</evidence>
<comment type="catalytic activity">
    <reaction evidence="10">
        <text>ATP + H2O = ADP + phosphate + H(+)</text>
        <dbReference type="Rhea" id="RHEA:13065"/>
        <dbReference type="ChEBI" id="CHEBI:15377"/>
        <dbReference type="ChEBI" id="CHEBI:15378"/>
        <dbReference type="ChEBI" id="CHEBI:30616"/>
        <dbReference type="ChEBI" id="CHEBI:43474"/>
        <dbReference type="ChEBI" id="CHEBI:456216"/>
        <dbReference type="EC" id="5.6.2.4"/>
    </reaction>
</comment>
<feature type="domain" description="UvrD-like helicase C-terminal" evidence="13">
    <location>
        <begin position="303"/>
        <end position="567"/>
    </location>
</feature>
<organism evidence="14 15">
    <name type="scientific">Lysinibacillus xylanilyticus</name>
    <dbReference type="NCBI Taxonomy" id="582475"/>
    <lineage>
        <taxon>Bacteria</taxon>
        <taxon>Bacillati</taxon>
        <taxon>Bacillota</taxon>
        <taxon>Bacilli</taxon>
        <taxon>Bacillales</taxon>
        <taxon>Bacillaceae</taxon>
        <taxon>Lysinibacillus</taxon>
    </lineage>
</organism>
<dbReference type="GO" id="GO:0005524">
    <property type="term" value="F:ATP binding"/>
    <property type="evidence" value="ECO:0007669"/>
    <property type="project" value="UniProtKB-UniRule"/>
</dbReference>
<comment type="similarity">
    <text evidence="1">Belongs to the helicase family. UvrD subfamily.</text>
</comment>
<dbReference type="GO" id="GO:0003677">
    <property type="term" value="F:DNA binding"/>
    <property type="evidence" value="ECO:0007669"/>
    <property type="project" value="UniProtKB-KW"/>
</dbReference>
<dbReference type="RefSeq" id="WP_049665231.1">
    <property type="nucleotide sequence ID" value="NZ_LFXJ01000005.1"/>
</dbReference>
<dbReference type="InterPro" id="IPR027417">
    <property type="entry name" value="P-loop_NTPase"/>
</dbReference>
<keyword evidence="6" id="KW-0238">DNA-binding</keyword>
<dbReference type="PROSITE" id="PS51217">
    <property type="entry name" value="UVRD_HELICASE_CTER"/>
    <property type="match status" value="1"/>
</dbReference>
<evidence type="ECO:0000259" key="12">
    <source>
        <dbReference type="PROSITE" id="PS51198"/>
    </source>
</evidence>
<dbReference type="InterPro" id="IPR014016">
    <property type="entry name" value="UvrD-like_ATP-bd"/>
</dbReference>
<gene>
    <name evidence="14" type="ORF">ACZ11_08305</name>
</gene>
<dbReference type="EC" id="5.6.2.4" evidence="9"/>
<evidence type="ECO:0000313" key="14">
    <source>
        <dbReference type="EMBL" id="KMY32147.1"/>
    </source>
</evidence>
<protein>
    <recommendedName>
        <fullName evidence="9">DNA 3'-5' helicase</fullName>
        <ecNumber evidence="9">5.6.2.4</ecNumber>
    </recommendedName>
</protein>
<dbReference type="PANTHER" id="PTHR11070:SF2">
    <property type="entry name" value="ATP-DEPENDENT DNA HELICASE SRS2"/>
    <property type="match status" value="1"/>
</dbReference>
<name>A0A0K9FD40_9BACI</name>
<dbReference type="InterPro" id="IPR000212">
    <property type="entry name" value="DNA_helicase_UvrD/REP"/>
</dbReference>
<evidence type="ECO:0000256" key="4">
    <source>
        <dbReference type="ARBA" id="ARBA00022806"/>
    </source>
</evidence>